<feature type="compositionally biased region" description="Basic and acidic residues" evidence="1">
    <location>
        <begin position="173"/>
        <end position="182"/>
    </location>
</feature>
<dbReference type="Proteomes" id="UP001182556">
    <property type="component" value="Unassembled WGS sequence"/>
</dbReference>
<dbReference type="GO" id="GO:0033553">
    <property type="term" value="C:rDNA heterochromatin"/>
    <property type="evidence" value="ECO:0007669"/>
    <property type="project" value="TreeGrafter"/>
</dbReference>
<proteinExistence type="predicted"/>
<reference evidence="4" key="1">
    <citation type="submission" date="2023-02" db="EMBL/GenBank/DDBJ databases">
        <title>Identification and recombinant expression of a fungal hydrolase from Papiliotrema laurentii that hydrolyzes apple cutin and clears colloidal polyester polyurethane.</title>
        <authorList>
            <consortium name="DOE Joint Genome Institute"/>
            <person name="Roman V.A."/>
            <person name="Bojanowski C."/>
            <person name="Crable B.R."/>
            <person name="Wagner D.N."/>
            <person name="Hung C.S."/>
            <person name="Nadeau L.J."/>
            <person name="Schratz L."/>
            <person name="Haridas S."/>
            <person name="Pangilinan J."/>
            <person name="Lipzen A."/>
            <person name="Na H."/>
            <person name="Yan M."/>
            <person name="Ng V."/>
            <person name="Grigoriev I.V."/>
            <person name="Spatafora J.W."/>
            <person name="Barlow D."/>
            <person name="Biffinger J."/>
            <person name="Kelley-Loughnane N."/>
            <person name="Varaljay V.A."/>
            <person name="Crookes-Goodson W.J."/>
        </authorList>
    </citation>
    <scope>NUCLEOTIDE SEQUENCE</scope>
    <source>
        <strain evidence="4">5307AH</strain>
    </source>
</reference>
<evidence type="ECO:0000256" key="1">
    <source>
        <dbReference type="SAM" id="MobiDB-lite"/>
    </source>
</evidence>
<feature type="domain" description="Cryptic loci regulator 2 C-terminal" evidence="2">
    <location>
        <begin position="423"/>
        <end position="550"/>
    </location>
</feature>
<dbReference type="GO" id="GO:0031934">
    <property type="term" value="C:mating-type region heterochromatin"/>
    <property type="evidence" value="ECO:0007669"/>
    <property type="project" value="TreeGrafter"/>
</dbReference>
<sequence>MSYTPGLAWPRSDGSEATWPTPEEQRPSGEANWWEQLPLNHEKYRLYEAKIGEAVAAKKRMPGSKSRMPLPHGYALFAHHKPHPGGIERVDVYLRGCPSIGRKQFRSPNEFIPHAEWLIDESKDISDHSTCGCIYNNLSAAAQAKKAGSSSLGGTGLTPKRSTYEGGSKKRKESSADSEDRPSAIVPERAVDMQTGRRFRKGELVWFRIDTISPPAPNPKEIPPITHWPGLIANATKREKVQTEMIGNVPSSALATVAMLSGGQPAHRPPTVIGYWEYSVRPLGFFSPSAEVIKTTEGMLPWALGNELLGGGKGWELLGKEGTRVMRERVNAEASDLKGKGIPIPTDEGEIDKRWKLSLAQRYAFRDMPKSWDSAVFRLGIAIKIGTLITNSWTQTDKIDMVPGVEVNPEDLEAIQSQVKTLYQGLWWGGERIWLEDVVRLKKHRVELPAEALGYPAEGAADRAVLLRIRMITLEIAPDSAEDPISWRCLLYGDVLEVVDGEEANAIPKDEREWALYSPKPPAGHHYRQLNPAGTEITVDIMDIAGRVYPDLLDPSTQTWFTDSRLSESDNASRVAPGDTAKALAGLKPGTVVGARSDKWKEGLYTIVNEANKITERDMKRFYETLLHGPKAKASNAAPASNGSAVPSNGTTSVTA</sequence>
<gene>
    <name evidence="4" type="ORF">DB88DRAFT_537816</name>
</gene>
<dbReference type="InterPro" id="IPR031915">
    <property type="entry name" value="Clr2_N"/>
</dbReference>
<organism evidence="4 5">
    <name type="scientific">Papiliotrema laurentii</name>
    <name type="common">Cryptococcus laurentii</name>
    <dbReference type="NCBI Taxonomy" id="5418"/>
    <lineage>
        <taxon>Eukaryota</taxon>
        <taxon>Fungi</taxon>
        <taxon>Dikarya</taxon>
        <taxon>Basidiomycota</taxon>
        <taxon>Agaricomycotina</taxon>
        <taxon>Tremellomycetes</taxon>
        <taxon>Tremellales</taxon>
        <taxon>Rhynchogastremaceae</taxon>
        <taxon>Papiliotrema</taxon>
    </lineage>
</organism>
<feature type="region of interest" description="Disordered" evidence="1">
    <location>
        <begin position="147"/>
        <end position="187"/>
    </location>
</feature>
<feature type="compositionally biased region" description="Low complexity" evidence="1">
    <location>
        <begin position="633"/>
        <end position="645"/>
    </location>
</feature>
<dbReference type="InterPro" id="IPR038986">
    <property type="entry name" value="Clr2"/>
</dbReference>
<feature type="domain" description="Cryptic loci regulator 2 N-terminal" evidence="3">
    <location>
        <begin position="70"/>
        <end position="134"/>
    </location>
</feature>
<dbReference type="Pfam" id="PF10383">
    <property type="entry name" value="Clr2"/>
    <property type="match status" value="1"/>
</dbReference>
<accession>A0AAD9L998</accession>
<evidence type="ECO:0000313" key="4">
    <source>
        <dbReference type="EMBL" id="KAK1927920.1"/>
    </source>
</evidence>
<feature type="compositionally biased region" description="Polar residues" evidence="1">
    <location>
        <begin position="646"/>
        <end position="656"/>
    </location>
</feature>
<comment type="caution">
    <text evidence="4">The sequence shown here is derived from an EMBL/GenBank/DDBJ whole genome shotgun (WGS) entry which is preliminary data.</text>
</comment>
<dbReference type="GO" id="GO:0030466">
    <property type="term" value="P:silent mating-type cassette heterochromatin formation"/>
    <property type="evidence" value="ECO:0007669"/>
    <property type="project" value="TreeGrafter"/>
</dbReference>
<dbReference type="EMBL" id="JAODAN010000001">
    <property type="protein sequence ID" value="KAK1927920.1"/>
    <property type="molecule type" value="Genomic_DNA"/>
</dbReference>
<evidence type="ECO:0000313" key="5">
    <source>
        <dbReference type="Proteomes" id="UP001182556"/>
    </source>
</evidence>
<evidence type="ECO:0008006" key="6">
    <source>
        <dbReference type="Google" id="ProtNLM"/>
    </source>
</evidence>
<dbReference type="Pfam" id="PF16761">
    <property type="entry name" value="Clr2_transil"/>
    <property type="match status" value="1"/>
</dbReference>
<dbReference type="PANTHER" id="PTHR38046">
    <property type="entry name" value="CRYPTIC LOCI REGULATOR 2"/>
    <property type="match status" value="1"/>
</dbReference>
<keyword evidence="5" id="KW-1185">Reference proteome</keyword>
<dbReference type="GO" id="GO:0070824">
    <property type="term" value="C:SHREC complex"/>
    <property type="evidence" value="ECO:0007669"/>
    <property type="project" value="InterPro"/>
</dbReference>
<feature type="region of interest" description="Disordered" evidence="1">
    <location>
        <begin position="1"/>
        <end position="30"/>
    </location>
</feature>
<protein>
    <recommendedName>
        <fullName evidence="6">Cryptic loci regulator 2 C-terminal domain-containing protein</fullName>
    </recommendedName>
</protein>
<evidence type="ECO:0000259" key="3">
    <source>
        <dbReference type="Pfam" id="PF16761"/>
    </source>
</evidence>
<dbReference type="InterPro" id="IPR018839">
    <property type="entry name" value="Tscrpt-silencing_Clr2_C"/>
</dbReference>
<evidence type="ECO:0000259" key="2">
    <source>
        <dbReference type="Pfam" id="PF10383"/>
    </source>
</evidence>
<name>A0AAD9L998_PAPLA</name>
<feature type="region of interest" description="Disordered" evidence="1">
    <location>
        <begin position="633"/>
        <end position="656"/>
    </location>
</feature>
<dbReference type="PANTHER" id="PTHR38046:SF1">
    <property type="entry name" value="CRYPTIC LOCI REGULATOR 2"/>
    <property type="match status" value="1"/>
</dbReference>
<dbReference type="AlphaFoldDB" id="A0AAD9L998"/>